<feature type="transmembrane region" description="Helical" evidence="1">
    <location>
        <begin position="7"/>
        <end position="25"/>
    </location>
</feature>
<keyword evidence="1" id="KW-0472">Membrane</keyword>
<dbReference type="Proteomes" id="UP000077623">
    <property type="component" value="Unassembled WGS sequence"/>
</dbReference>
<proteinExistence type="predicted"/>
<name>A0A1A9QDK0_9MOLU</name>
<dbReference type="EMBL" id="LWUJ01000015">
    <property type="protein sequence ID" value="OAL09769.1"/>
    <property type="molecule type" value="Genomic_DNA"/>
</dbReference>
<protein>
    <submittedName>
        <fullName evidence="2">Uncharacterized protein</fullName>
    </submittedName>
</protein>
<evidence type="ECO:0000313" key="2">
    <source>
        <dbReference type="EMBL" id="OAL09769.1"/>
    </source>
</evidence>
<dbReference type="AlphaFoldDB" id="A0A1A9QDK0"/>
<accession>A0A1A9QDK0</accession>
<organism evidence="2 3">
    <name type="scientific">Candidatus Mycoplasma haematobovis</name>
    <dbReference type="NCBI Taxonomy" id="432608"/>
    <lineage>
        <taxon>Bacteria</taxon>
        <taxon>Bacillati</taxon>
        <taxon>Mycoplasmatota</taxon>
        <taxon>Mollicutes</taxon>
        <taxon>Mycoplasmataceae</taxon>
        <taxon>Mycoplasma</taxon>
    </lineage>
</organism>
<dbReference type="RefSeq" id="WP_187150716.1">
    <property type="nucleotide sequence ID" value="NZ_LWUJ01000015.1"/>
</dbReference>
<sequence length="119" mass="13394">MDNIAKSLIGLAITGITAVGGYYGWQNSNFADLSTQKGWGKANSEWFNTKYNDFKKKADKDSNESLWREWLKLQQKFSEGKGLSDYQLGQKLKEWCSSKNPAPAVGSDFLKVKSECDNL</sequence>
<keyword evidence="3" id="KW-1185">Reference proteome</keyword>
<comment type="caution">
    <text evidence="2">The sequence shown here is derived from an EMBL/GenBank/DDBJ whole genome shotgun (WGS) entry which is preliminary data.</text>
</comment>
<evidence type="ECO:0000313" key="3">
    <source>
        <dbReference type="Proteomes" id="UP000077623"/>
    </source>
</evidence>
<reference evidence="3" key="1">
    <citation type="submission" date="2016-04" db="EMBL/GenBank/DDBJ databases">
        <authorList>
            <person name="Quiroz-Castaneda R.E."/>
            <person name="Martinez-Ocampo F."/>
        </authorList>
    </citation>
    <scope>NUCLEOTIDE SEQUENCE [LARGE SCALE GENOMIC DNA]</scope>
    <source>
        <strain evidence="3">INIFAP01</strain>
    </source>
</reference>
<evidence type="ECO:0000256" key="1">
    <source>
        <dbReference type="SAM" id="Phobius"/>
    </source>
</evidence>
<keyword evidence="1" id="KW-1133">Transmembrane helix</keyword>
<keyword evidence="1" id="KW-0812">Transmembrane</keyword>
<gene>
    <name evidence="2" type="ORF">A6V39_05390</name>
</gene>